<evidence type="ECO:0000313" key="13">
    <source>
        <dbReference type="Proteomes" id="UP000466442"/>
    </source>
</evidence>
<dbReference type="InterPro" id="IPR042089">
    <property type="entry name" value="Peptidase_M13_dom_2"/>
</dbReference>
<comment type="cofactor">
    <cofactor evidence="1">
        <name>Zn(2+)</name>
        <dbReference type="ChEBI" id="CHEBI:29105"/>
    </cofactor>
</comment>
<dbReference type="EMBL" id="WIXP02000007">
    <property type="protein sequence ID" value="KAF6207872.1"/>
    <property type="molecule type" value="Genomic_DNA"/>
</dbReference>
<feature type="region of interest" description="Disordered" evidence="9">
    <location>
        <begin position="84"/>
        <end position="217"/>
    </location>
</feature>
<dbReference type="OrthoDB" id="6475849at2759"/>
<dbReference type="InterPro" id="IPR000718">
    <property type="entry name" value="Peptidase_M13"/>
</dbReference>
<feature type="domain" description="Alpha-carbonic anhydrase" evidence="11">
    <location>
        <begin position="196"/>
        <end position="450"/>
    </location>
</feature>
<organism evidence="12 13">
    <name type="scientific">Apolygus lucorum</name>
    <name type="common">Small green plant bug</name>
    <name type="synonym">Lygocoris lucorum</name>
    <dbReference type="NCBI Taxonomy" id="248454"/>
    <lineage>
        <taxon>Eukaryota</taxon>
        <taxon>Metazoa</taxon>
        <taxon>Ecdysozoa</taxon>
        <taxon>Arthropoda</taxon>
        <taxon>Hexapoda</taxon>
        <taxon>Insecta</taxon>
        <taxon>Pterygota</taxon>
        <taxon>Neoptera</taxon>
        <taxon>Paraneoptera</taxon>
        <taxon>Hemiptera</taxon>
        <taxon>Heteroptera</taxon>
        <taxon>Panheteroptera</taxon>
        <taxon>Cimicomorpha</taxon>
        <taxon>Miridae</taxon>
        <taxon>Mirini</taxon>
        <taxon>Apolygus</taxon>
    </lineage>
</organism>
<dbReference type="InterPro" id="IPR001148">
    <property type="entry name" value="CA_dom"/>
</dbReference>
<evidence type="ECO:0000256" key="4">
    <source>
        <dbReference type="ARBA" id="ARBA00022670"/>
    </source>
</evidence>
<dbReference type="PROSITE" id="PS51144">
    <property type="entry name" value="ALPHA_CA_2"/>
    <property type="match status" value="2"/>
</dbReference>
<dbReference type="GO" id="GO:0004222">
    <property type="term" value="F:metalloendopeptidase activity"/>
    <property type="evidence" value="ECO:0007669"/>
    <property type="project" value="InterPro"/>
</dbReference>
<dbReference type="GO" id="GO:0016485">
    <property type="term" value="P:protein processing"/>
    <property type="evidence" value="ECO:0007669"/>
    <property type="project" value="TreeGrafter"/>
</dbReference>
<evidence type="ECO:0000256" key="9">
    <source>
        <dbReference type="SAM" id="MobiDB-lite"/>
    </source>
</evidence>
<dbReference type="InterPro" id="IPR018497">
    <property type="entry name" value="Peptidase_M13_C"/>
</dbReference>
<feature type="transmembrane region" description="Helical" evidence="10">
    <location>
        <begin position="28"/>
        <end position="46"/>
    </location>
</feature>
<keyword evidence="8" id="KW-0482">Metalloprotease</keyword>
<reference evidence="12" key="1">
    <citation type="journal article" date="2021" name="Mol. Ecol. Resour.">
        <title>Apolygus lucorum genome provides insights into omnivorousness and mesophyll feeding.</title>
        <authorList>
            <person name="Liu Y."/>
            <person name="Liu H."/>
            <person name="Wang H."/>
            <person name="Huang T."/>
            <person name="Liu B."/>
            <person name="Yang B."/>
            <person name="Yin L."/>
            <person name="Li B."/>
            <person name="Zhang Y."/>
            <person name="Zhang S."/>
            <person name="Jiang F."/>
            <person name="Zhang X."/>
            <person name="Ren Y."/>
            <person name="Wang B."/>
            <person name="Wang S."/>
            <person name="Lu Y."/>
            <person name="Wu K."/>
            <person name="Fan W."/>
            <person name="Wang G."/>
        </authorList>
    </citation>
    <scope>NUCLEOTIDE SEQUENCE</scope>
    <source>
        <strain evidence="12">12Hb</strain>
    </source>
</reference>
<name>A0A8S9XFV3_APOLU</name>
<evidence type="ECO:0000256" key="7">
    <source>
        <dbReference type="ARBA" id="ARBA00022833"/>
    </source>
</evidence>
<evidence type="ECO:0000256" key="1">
    <source>
        <dbReference type="ARBA" id="ARBA00001947"/>
    </source>
</evidence>
<dbReference type="PANTHER" id="PTHR11733">
    <property type="entry name" value="ZINC METALLOPROTEASE FAMILY M13 NEPRILYSIN-RELATED"/>
    <property type="match status" value="1"/>
</dbReference>
<dbReference type="PROSITE" id="PS51885">
    <property type="entry name" value="NEPRILYSIN"/>
    <property type="match status" value="1"/>
</dbReference>
<dbReference type="SUPFAM" id="SSF55486">
    <property type="entry name" value="Metalloproteases ('zincins'), catalytic domain"/>
    <property type="match status" value="1"/>
</dbReference>
<evidence type="ECO:0000256" key="10">
    <source>
        <dbReference type="SAM" id="Phobius"/>
    </source>
</evidence>
<dbReference type="InterPro" id="IPR008753">
    <property type="entry name" value="Peptidase_M13_N"/>
</dbReference>
<evidence type="ECO:0000313" key="12">
    <source>
        <dbReference type="EMBL" id="KAF6207872.1"/>
    </source>
</evidence>
<keyword evidence="10" id="KW-0472">Membrane</keyword>
<dbReference type="GO" id="GO:0046872">
    <property type="term" value="F:metal ion binding"/>
    <property type="evidence" value="ECO:0007669"/>
    <property type="project" value="UniProtKB-KW"/>
</dbReference>
<evidence type="ECO:0000256" key="6">
    <source>
        <dbReference type="ARBA" id="ARBA00022801"/>
    </source>
</evidence>
<comment type="subcellular location">
    <subcellularLocation>
        <location evidence="2">Cell membrane</location>
        <topology evidence="2">Single-pass type II membrane protein</topology>
    </subcellularLocation>
</comment>
<feature type="compositionally biased region" description="Basic residues" evidence="9">
    <location>
        <begin position="177"/>
        <end position="206"/>
    </location>
</feature>
<sequence length="1541" mass="174371">MEVYLKDEKTTVAPTHESSIGGAKMMQLVFSIVLIFIPYSLAYHSFEIDEPEKAVSKSTYHFVQEEPREFPAFWSNPARNYHYTNSKRIKDKPTIHHPKKRKSKGKHHPKKRTYKDKHHSKGRKSEDKHHQKGRTSEGEYVVSKNREGRKSEDKHHQKGRKSEDKHHPKGITSGDKHHSKGRKSGDKHHQKGRKPKDKHHQRRRLKKETPSEDVVQHHHRGLCASGKAQSPIDFRMNDTKILRGIDPLRFSGLSQIPLFINISHTGETILVQFKTENPITVTGGPLGNKVYGFAQLHFHWGSEHTVESERYPLECHLVFTKKRSNHSHRDRIAVFGVHYLTDDHRSNLLNPIVKAADVIDHVNEYVIKHGGFSVRQYLPKNMKRYLTYVGSLTTPPCTEGVTWVWFTETLKVSPKQVTKLRHIMDELGHKVKSNFRGTQPLNGRSVEVADLQRMVYKIDILNENDYTPQVTMMKLFLCVVFVLAPYGLAYHTSDLEESDKFSLKNLVRFVKKTEGFLGKIGSGFSLYGHDDGPGEENWGGLCASGQAQSPIDFRRNETGIVENLEPLQFSGISQIPSTTNITHSGDTVKVLLKTAEPITVTGGVFKDKVYEFQQLHFHWGKNTHEGSEHTVESKRFPLECHLVFYKANSTDPTAEADGIAVLGVHYESKWIGSNVLDPIVKAVTAIEKVGEYLAKKDGYPLRQYLPKDLTTYFSYTGSLTTPPCTEGVTWIWFSKTMRVSHHQVNILHEITDEYGHKVKSNFRGTQPLNGRQRFCQLISFPEPTNTPATSSFRTSMDSKEADLEVASVTGSTNHLVGVTPKRARKWREFMKKRTKGEKILAAGLVLLAVFALALLISLIIVASRRPPSVCFSNECIRTASMLLENMDTRFSPCGDFYKFACGRWPEAHITEGATNSWFSDRTRYLSSKIEGILSENATAADPLPLVYAKSLYSSCMDTAKMDELGLEPMITVLDRAGLPPTLPDEESAVTFSISKTLAKIQRVLSMDLLIQLSMAVDPKTNKTVMVVSPTLGSSSLPELVSSEERVAVSSREALGLRLAYMTGVMTTLQPNSSITELGTAALKILVVDSQVRSDIQKTDSDEAPTLMTFAELQDIMDNANSTGTPKQKFDWMEFLTVLLEGLNKHVSMNDTVYVSSPEYFTLLAQRLHKTRPETYQRYLWWFLVTSMVPHSTEELRSLKDDLYEALFRRSRQTRATKCVKYVKSFFNMAIGYKFASMDNLKETTSKVTSMLKDISDSFERLVNSLQWMDTATKRNAAKKARAINSFVGYPDWLLVPGQIEDLYKNMEVIDGQFLLSMVALKSVEVKGILNTLAEPPANDTKGWVTDPLDVNAFYGRGSNAIGLESLNYGAIGSILGHELTHAFDVEGKDYDEKGRKQSWWDEDMSRAYDERAQCFVSQYDKFGFTSKDRLNGTLTLAENIADNGGLREAFHAYEHYLERNGQEPLLPGLENFTHQQLFFLAFANVWCEKSSLEEDINSLMDVHSPNKFRVIGTLRNLDVFSQTWGCPKGTPMNPSRKCVLW</sequence>
<gene>
    <name evidence="12" type="ORF">GE061_016321</name>
</gene>
<feature type="domain" description="Alpha-carbonic anhydrase" evidence="11">
    <location>
        <begin position="525"/>
        <end position="777"/>
    </location>
</feature>
<keyword evidence="10" id="KW-1133">Transmembrane helix</keyword>
<evidence type="ECO:0000256" key="3">
    <source>
        <dbReference type="ARBA" id="ARBA00007357"/>
    </source>
</evidence>
<dbReference type="SMART" id="SM01057">
    <property type="entry name" value="Carb_anhydrase"/>
    <property type="match status" value="2"/>
</dbReference>
<keyword evidence="13" id="KW-1185">Reference proteome</keyword>
<keyword evidence="6" id="KW-0378">Hydrolase</keyword>
<dbReference type="Pfam" id="PF01431">
    <property type="entry name" value="Peptidase_M13"/>
    <property type="match status" value="1"/>
</dbReference>
<keyword evidence="10" id="KW-0812">Transmembrane</keyword>
<dbReference type="CDD" id="cd00326">
    <property type="entry name" value="alpha_CA"/>
    <property type="match status" value="2"/>
</dbReference>
<feature type="compositionally biased region" description="Basic and acidic residues" evidence="9">
    <location>
        <begin position="123"/>
        <end position="137"/>
    </location>
</feature>
<keyword evidence="5" id="KW-0479">Metal-binding</keyword>
<dbReference type="Proteomes" id="UP000466442">
    <property type="component" value="Unassembled WGS sequence"/>
</dbReference>
<dbReference type="CDD" id="cd08662">
    <property type="entry name" value="M13"/>
    <property type="match status" value="1"/>
</dbReference>
<dbReference type="PANTHER" id="PTHR11733:SF133">
    <property type="entry name" value="PHOSPHATE-REGULATING NEUTRAL ENDOPEPTIDASE PHEX"/>
    <property type="match status" value="1"/>
</dbReference>
<protein>
    <recommendedName>
        <fullName evidence="11">Alpha-carbonic anhydrase domain-containing protein</fullName>
    </recommendedName>
</protein>
<comment type="caution">
    <text evidence="12">The sequence shown here is derived from an EMBL/GenBank/DDBJ whole genome shotgun (WGS) entry which is preliminary data.</text>
</comment>
<feature type="compositionally biased region" description="Basic and acidic residues" evidence="9">
    <location>
        <begin position="207"/>
        <end position="216"/>
    </location>
</feature>
<feature type="compositionally biased region" description="Basic residues" evidence="9">
    <location>
        <begin position="85"/>
        <end position="122"/>
    </location>
</feature>
<evidence type="ECO:0000256" key="5">
    <source>
        <dbReference type="ARBA" id="ARBA00022723"/>
    </source>
</evidence>
<accession>A0A8S9XFV3</accession>
<proteinExistence type="inferred from homology"/>
<evidence type="ECO:0000256" key="2">
    <source>
        <dbReference type="ARBA" id="ARBA00004401"/>
    </source>
</evidence>
<feature type="transmembrane region" description="Helical" evidence="10">
    <location>
        <begin position="839"/>
        <end position="862"/>
    </location>
</feature>
<keyword evidence="4" id="KW-0645">Protease</keyword>
<evidence type="ECO:0000256" key="8">
    <source>
        <dbReference type="ARBA" id="ARBA00023049"/>
    </source>
</evidence>
<dbReference type="Pfam" id="PF05649">
    <property type="entry name" value="Peptidase_M13_N"/>
    <property type="match status" value="1"/>
</dbReference>
<dbReference type="Pfam" id="PF00194">
    <property type="entry name" value="Carb_anhydrase"/>
    <property type="match status" value="2"/>
</dbReference>
<dbReference type="Gene3D" id="1.10.1380.10">
    <property type="entry name" value="Neutral endopeptidase , domain2"/>
    <property type="match status" value="1"/>
</dbReference>
<dbReference type="InterPro" id="IPR036398">
    <property type="entry name" value="CA_dom_sf"/>
</dbReference>
<dbReference type="SUPFAM" id="SSF51069">
    <property type="entry name" value="Carbonic anhydrase"/>
    <property type="match status" value="2"/>
</dbReference>
<dbReference type="Gene3D" id="3.10.200.10">
    <property type="entry name" value="Alpha carbonic anhydrase"/>
    <property type="match status" value="2"/>
</dbReference>
<feature type="compositionally biased region" description="Basic and acidic residues" evidence="9">
    <location>
        <begin position="144"/>
        <end position="166"/>
    </location>
</feature>
<dbReference type="GO" id="GO:0005886">
    <property type="term" value="C:plasma membrane"/>
    <property type="evidence" value="ECO:0007669"/>
    <property type="project" value="UniProtKB-SubCell"/>
</dbReference>
<dbReference type="PRINTS" id="PR00786">
    <property type="entry name" value="NEPRILYSIN"/>
</dbReference>
<dbReference type="Gene3D" id="3.40.390.10">
    <property type="entry name" value="Collagenase (Catalytic Domain)"/>
    <property type="match status" value="1"/>
</dbReference>
<dbReference type="InterPro" id="IPR024079">
    <property type="entry name" value="MetalloPept_cat_dom_sf"/>
</dbReference>
<keyword evidence="7" id="KW-0862">Zinc</keyword>
<evidence type="ECO:0000259" key="11">
    <source>
        <dbReference type="PROSITE" id="PS51144"/>
    </source>
</evidence>
<comment type="similarity">
    <text evidence="3">Belongs to the peptidase M13 family.</text>
</comment>